<dbReference type="InterPro" id="IPR036890">
    <property type="entry name" value="HATPase_C_sf"/>
</dbReference>
<reference evidence="14 15" key="1">
    <citation type="submission" date="2019-12" db="EMBL/GenBank/DDBJ databases">
        <title>Comparative genomics gives insights into the taxonomy of the Azoarcus-Aromatoleum group and reveals separate origins of nif in the plant-associated Azoarcus and non-plant-associated Aromatoleum sub-groups.</title>
        <authorList>
            <person name="Lafos M."/>
            <person name="Maluk M."/>
            <person name="Batista M."/>
            <person name="Junghare M."/>
            <person name="Carmona M."/>
            <person name="Faoro H."/>
            <person name="Cruz L.M."/>
            <person name="Battistoni F."/>
            <person name="De Souza E."/>
            <person name="Pedrosa F."/>
            <person name="Chen W.-M."/>
            <person name="Poole P.S."/>
            <person name="Dixon R.A."/>
            <person name="James E.K."/>
        </authorList>
    </citation>
    <scope>NUCLEOTIDE SEQUENCE [LARGE SCALE GENOMIC DNA]</scope>
    <source>
        <strain evidence="14 15">Td21</strain>
    </source>
</reference>
<dbReference type="Gene3D" id="3.30.565.10">
    <property type="entry name" value="Histidine kinase-like ATPase, C-terminal domain"/>
    <property type="match status" value="1"/>
</dbReference>
<keyword evidence="9" id="KW-0902">Two-component regulatory system</keyword>
<keyword evidence="15" id="KW-1185">Reference proteome</keyword>
<dbReference type="PANTHER" id="PTHR45436">
    <property type="entry name" value="SENSOR HISTIDINE KINASE YKOH"/>
    <property type="match status" value="1"/>
</dbReference>
<evidence type="ECO:0000256" key="11">
    <source>
        <dbReference type="SAM" id="Phobius"/>
    </source>
</evidence>
<dbReference type="PROSITE" id="PS50885">
    <property type="entry name" value="HAMP"/>
    <property type="match status" value="1"/>
</dbReference>
<proteinExistence type="predicted"/>
<dbReference type="InterPro" id="IPR003660">
    <property type="entry name" value="HAMP_dom"/>
</dbReference>
<evidence type="ECO:0000313" key="15">
    <source>
        <dbReference type="Proteomes" id="UP000623795"/>
    </source>
</evidence>
<feature type="domain" description="Histidine kinase" evidence="12">
    <location>
        <begin position="245"/>
        <end position="456"/>
    </location>
</feature>
<dbReference type="SUPFAM" id="SSF55874">
    <property type="entry name" value="ATPase domain of HSP90 chaperone/DNA topoisomerase II/histidine kinase"/>
    <property type="match status" value="1"/>
</dbReference>
<evidence type="ECO:0000259" key="13">
    <source>
        <dbReference type="PROSITE" id="PS50885"/>
    </source>
</evidence>
<dbReference type="EMBL" id="WTVN01000009">
    <property type="protein sequence ID" value="NMG43628.1"/>
    <property type="molecule type" value="Genomic_DNA"/>
</dbReference>
<evidence type="ECO:0000259" key="12">
    <source>
        <dbReference type="PROSITE" id="PS50109"/>
    </source>
</evidence>
<evidence type="ECO:0000256" key="9">
    <source>
        <dbReference type="ARBA" id="ARBA00023012"/>
    </source>
</evidence>
<evidence type="ECO:0000313" key="14">
    <source>
        <dbReference type="EMBL" id="NMG43628.1"/>
    </source>
</evidence>
<evidence type="ECO:0000256" key="4">
    <source>
        <dbReference type="ARBA" id="ARBA00022553"/>
    </source>
</evidence>
<comment type="subcellular location">
    <subcellularLocation>
        <location evidence="2">Membrane</location>
    </subcellularLocation>
</comment>
<dbReference type="CDD" id="cd00075">
    <property type="entry name" value="HATPase"/>
    <property type="match status" value="1"/>
</dbReference>
<sequence length="464" mass="50161">MSRDAPQRGLRAWFASPFHRFAVALPAAIALIVGALFYPLFLEAEGNIRDEVRAAITLEITGLDEHFHERGLKGLREVLQRRIDDAADRDAVYLLTDRDGRASVGNLSEWPAGVPVSDEAWFSIREPDGSTLEGQVFVLFGGDRLLVGRHSPLESFQRHMSMRLWGSAVLIIVVAAAIGWFFMQHLHRRLETLAREAARIQEGHLAQRLSLSARDDELDALARRFNRAFDEIERLVDASRHVSSAIAHDMRRPLISLRRAIDEAREAAVADAVLGERLEGLGAQTDALLRTFAALLSLARIEAGALGPKWQAVDLAALAADAIELYEPLAAAEGRELVGSLAPATVRGDPDLLFQVLQNLIENALKHGAGRMELSVAVQAESVVACMRDHGPGAPEAALPKLFERFFRLDESRSAPDGAGVGLALVKGIVEAHGGRVVARDAQPGLAVDVVLPLPRGGGGAGLG</sequence>
<dbReference type="Pfam" id="PF02518">
    <property type="entry name" value="HATPase_c"/>
    <property type="match status" value="1"/>
</dbReference>
<keyword evidence="7" id="KW-0418">Kinase</keyword>
<dbReference type="InterPro" id="IPR036097">
    <property type="entry name" value="HisK_dim/P_sf"/>
</dbReference>
<evidence type="ECO:0000256" key="7">
    <source>
        <dbReference type="ARBA" id="ARBA00022777"/>
    </source>
</evidence>
<evidence type="ECO:0000256" key="1">
    <source>
        <dbReference type="ARBA" id="ARBA00000085"/>
    </source>
</evidence>
<dbReference type="InterPro" id="IPR005467">
    <property type="entry name" value="His_kinase_dom"/>
</dbReference>
<evidence type="ECO:0000256" key="10">
    <source>
        <dbReference type="ARBA" id="ARBA00023136"/>
    </source>
</evidence>
<dbReference type="SUPFAM" id="SSF158472">
    <property type="entry name" value="HAMP domain-like"/>
    <property type="match status" value="1"/>
</dbReference>
<keyword evidence="5" id="KW-0808">Transferase</keyword>
<keyword evidence="10 11" id="KW-0472">Membrane</keyword>
<dbReference type="Gene3D" id="6.10.340.10">
    <property type="match status" value="1"/>
</dbReference>
<name>A0ABX1PWX2_9RHOO</name>
<keyword evidence="4" id="KW-0597">Phosphoprotein</keyword>
<dbReference type="CDD" id="cd00082">
    <property type="entry name" value="HisKA"/>
    <property type="match status" value="1"/>
</dbReference>
<evidence type="ECO:0000256" key="5">
    <source>
        <dbReference type="ARBA" id="ARBA00022679"/>
    </source>
</evidence>
<feature type="domain" description="HAMP" evidence="13">
    <location>
        <begin position="184"/>
        <end position="237"/>
    </location>
</feature>
<dbReference type="SMART" id="SM00304">
    <property type="entry name" value="HAMP"/>
    <property type="match status" value="1"/>
</dbReference>
<dbReference type="InterPro" id="IPR003661">
    <property type="entry name" value="HisK_dim/P_dom"/>
</dbReference>
<dbReference type="InterPro" id="IPR050428">
    <property type="entry name" value="TCS_sensor_his_kinase"/>
</dbReference>
<evidence type="ECO:0000256" key="8">
    <source>
        <dbReference type="ARBA" id="ARBA00022989"/>
    </source>
</evidence>
<evidence type="ECO:0000256" key="3">
    <source>
        <dbReference type="ARBA" id="ARBA00012438"/>
    </source>
</evidence>
<dbReference type="InterPro" id="IPR004358">
    <property type="entry name" value="Sig_transdc_His_kin-like_C"/>
</dbReference>
<dbReference type="Pfam" id="PF00672">
    <property type="entry name" value="HAMP"/>
    <property type="match status" value="1"/>
</dbReference>
<dbReference type="EC" id="2.7.13.3" evidence="3"/>
<dbReference type="CDD" id="cd06225">
    <property type="entry name" value="HAMP"/>
    <property type="match status" value="1"/>
</dbReference>
<comment type="catalytic activity">
    <reaction evidence="1">
        <text>ATP + protein L-histidine = ADP + protein N-phospho-L-histidine.</text>
        <dbReference type="EC" id="2.7.13.3"/>
    </reaction>
</comment>
<organism evidence="14 15">
    <name type="scientific">Aromatoleum toluvorans</name>
    <dbReference type="NCBI Taxonomy" id="92002"/>
    <lineage>
        <taxon>Bacteria</taxon>
        <taxon>Pseudomonadati</taxon>
        <taxon>Pseudomonadota</taxon>
        <taxon>Betaproteobacteria</taxon>
        <taxon>Rhodocyclales</taxon>
        <taxon>Rhodocyclaceae</taxon>
        <taxon>Aromatoleum</taxon>
    </lineage>
</organism>
<gene>
    <name evidence="14" type="ORF">GPA22_07770</name>
</gene>
<comment type="caution">
    <text evidence="14">The sequence shown here is derived from an EMBL/GenBank/DDBJ whole genome shotgun (WGS) entry which is preliminary data.</text>
</comment>
<dbReference type="RefSeq" id="WP_169255531.1">
    <property type="nucleotide sequence ID" value="NZ_WTVN01000009.1"/>
</dbReference>
<feature type="transmembrane region" description="Helical" evidence="11">
    <location>
        <begin position="164"/>
        <end position="183"/>
    </location>
</feature>
<dbReference type="SUPFAM" id="SSF47384">
    <property type="entry name" value="Homodimeric domain of signal transducing histidine kinase"/>
    <property type="match status" value="1"/>
</dbReference>
<dbReference type="SMART" id="SM00387">
    <property type="entry name" value="HATPase_c"/>
    <property type="match status" value="1"/>
</dbReference>
<dbReference type="Proteomes" id="UP000623795">
    <property type="component" value="Unassembled WGS sequence"/>
</dbReference>
<evidence type="ECO:0000256" key="2">
    <source>
        <dbReference type="ARBA" id="ARBA00004370"/>
    </source>
</evidence>
<dbReference type="InterPro" id="IPR003594">
    <property type="entry name" value="HATPase_dom"/>
</dbReference>
<keyword evidence="6 11" id="KW-0812">Transmembrane</keyword>
<evidence type="ECO:0000256" key="6">
    <source>
        <dbReference type="ARBA" id="ARBA00022692"/>
    </source>
</evidence>
<dbReference type="PROSITE" id="PS50109">
    <property type="entry name" value="HIS_KIN"/>
    <property type="match status" value="1"/>
</dbReference>
<feature type="transmembrane region" description="Helical" evidence="11">
    <location>
        <begin position="21"/>
        <end position="41"/>
    </location>
</feature>
<keyword evidence="8 11" id="KW-1133">Transmembrane helix</keyword>
<dbReference type="PANTHER" id="PTHR45436:SF8">
    <property type="entry name" value="HISTIDINE KINASE"/>
    <property type="match status" value="1"/>
</dbReference>
<protein>
    <recommendedName>
        <fullName evidence="3">histidine kinase</fullName>
        <ecNumber evidence="3">2.7.13.3</ecNumber>
    </recommendedName>
</protein>
<dbReference type="PRINTS" id="PR00344">
    <property type="entry name" value="BCTRLSENSOR"/>
</dbReference>
<accession>A0ABX1PWX2</accession>